<keyword evidence="3" id="KW-1003">Cell membrane</keyword>
<dbReference type="InterPro" id="IPR050330">
    <property type="entry name" value="Bact_OuterMem_StrucFunc"/>
</dbReference>
<comment type="subcellular location">
    <subcellularLocation>
        <location evidence="1">Cell membrane</location>
        <topology evidence="1">Single-pass membrane protein</topology>
    </subcellularLocation>
</comment>
<dbReference type="CDD" id="cd07185">
    <property type="entry name" value="OmpA_C-like"/>
    <property type="match status" value="1"/>
</dbReference>
<reference evidence="11 12" key="1">
    <citation type="submission" date="2016-11" db="EMBL/GenBank/DDBJ databases">
        <authorList>
            <person name="Jaros S."/>
            <person name="Januszkiewicz K."/>
            <person name="Wedrychowicz H."/>
        </authorList>
    </citation>
    <scope>NUCLEOTIDE SEQUENCE [LARGE SCALE GENOMIC DNA]</scope>
    <source>
        <strain evidence="11 12">DSM 45408</strain>
    </source>
</reference>
<dbReference type="Gene3D" id="3.30.1330.60">
    <property type="entry name" value="OmpA-like domain"/>
    <property type="match status" value="1"/>
</dbReference>
<accession>A0A1M5EA58</accession>
<evidence type="ECO:0000256" key="5">
    <source>
        <dbReference type="ARBA" id="ARBA00022989"/>
    </source>
</evidence>
<feature type="region of interest" description="Disordered" evidence="8">
    <location>
        <begin position="1"/>
        <end position="23"/>
    </location>
</feature>
<protein>
    <submittedName>
        <fullName evidence="11">Chemotaxis protein MotB</fullName>
    </submittedName>
</protein>
<dbReference type="RefSeq" id="WP_073418641.1">
    <property type="nucleotide sequence ID" value="NZ_FQVX01000001.1"/>
</dbReference>
<dbReference type="InterPro" id="IPR006665">
    <property type="entry name" value="OmpA-like"/>
</dbReference>
<feature type="domain" description="OmpA-like" evidence="10">
    <location>
        <begin position="161"/>
        <end position="282"/>
    </location>
</feature>
<dbReference type="GO" id="GO:0005886">
    <property type="term" value="C:plasma membrane"/>
    <property type="evidence" value="ECO:0007669"/>
    <property type="project" value="UniProtKB-SubCell"/>
</dbReference>
<evidence type="ECO:0000313" key="12">
    <source>
        <dbReference type="Proteomes" id="UP000184471"/>
    </source>
</evidence>
<evidence type="ECO:0000259" key="10">
    <source>
        <dbReference type="PROSITE" id="PS51123"/>
    </source>
</evidence>
<dbReference type="Pfam" id="PF13677">
    <property type="entry name" value="MotB_plug"/>
    <property type="match status" value="1"/>
</dbReference>
<evidence type="ECO:0000313" key="11">
    <source>
        <dbReference type="EMBL" id="SHF76153.1"/>
    </source>
</evidence>
<dbReference type="Pfam" id="PF00691">
    <property type="entry name" value="OmpA"/>
    <property type="match status" value="1"/>
</dbReference>
<gene>
    <name evidence="11" type="ORF">SAMN05444351_0713</name>
</gene>
<evidence type="ECO:0000256" key="9">
    <source>
        <dbReference type="SAM" id="Phobius"/>
    </source>
</evidence>
<organism evidence="11 12">
    <name type="scientific">Geodermatophilus nigrescens</name>
    <dbReference type="NCBI Taxonomy" id="1070870"/>
    <lineage>
        <taxon>Bacteria</taxon>
        <taxon>Bacillati</taxon>
        <taxon>Actinomycetota</taxon>
        <taxon>Actinomycetes</taxon>
        <taxon>Geodermatophilales</taxon>
        <taxon>Geodermatophilaceae</taxon>
        <taxon>Geodermatophilus</taxon>
    </lineage>
</organism>
<keyword evidence="6 7" id="KW-0472">Membrane</keyword>
<dbReference type="InterPro" id="IPR036737">
    <property type="entry name" value="OmpA-like_sf"/>
</dbReference>
<keyword evidence="4 9" id="KW-0812">Transmembrane</keyword>
<comment type="similarity">
    <text evidence="2">Belongs to the MotB family.</text>
</comment>
<evidence type="ECO:0000256" key="6">
    <source>
        <dbReference type="ARBA" id="ARBA00023136"/>
    </source>
</evidence>
<dbReference type="OrthoDB" id="9815217at2"/>
<dbReference type="PROSITE" id="PS51123">
    <property type="entry name" value="OMPA_2"/>
    <property type="match status" value="1"/>
</dbReference>
<evidence type="ECO:0000256" key="1">
    <source>
        <dbReference type="ARBA" id="ARBA00004162"/>
    </source>
</evidence>
<dbReference type="EMBL" id="FQVX01000001">
    <property type="protein sequence ID" value="SHF76153.1"/>
    <property type="molecule type" value="Genomic_DNA"/>
</dbReference>
<keyword evidence="12" id="KW-1185">Reference proteome</keyword>
<evidence type="ECO:0000256" key="2">
    <source>
        <dbReference type="ARBA" id="ARBA00008914"/>
    </source>
</evidence>
<feature type="compositionally biased region" description="Pro residues" evidence="8">
    <location>
        <begin position="299"/>
        <end position="312"/>
    </location>
</feature>
<sequence length="326" mass="33435">MSAGGHGHGGKRRKKHPEHEEHENHERWLVSYADMMTLLLVLFVVLFAMSQVDKDKFAALASGLSEAFGAPVSALSSAGTNSDAQVLDALDAAVDVQIPPAPAAESDVDTAAAEAAAQEAARVAAEARAEYDELAAARDAIDAALAAAGRAGTAQYEIDERGLVVHIVSDPVLFGPEEATLQPAGREILDAIAPTLAALPNSLAVEGHANSLPVTPGGPWPSNWELSAYRATTVVRYLAAEGVPQGRLSGTGYSDTRPMVPASDANALSLNRRVDIVVLSDASAEAAELLPGLDDAPAPTAPAPIAPAPIAPAAPAAPAAQEGTHE</sequence>
<dbReference type="AlphaFoldDB" id="A0A1M5EA58"/>
<proteinExistence type="inferred from homology"/>
<dbReference type="InterPro" id="IPR025713">
    <property type="entry name" value="MotB-like_N_dom"/>
</dbReference>
<feature type="region of interest" description="Disordered" evidence="8">
    <location>
        <begin position="293"/>
        <end position="326"/>
    </location>
</feature>
<name>A0A1M5EA58_9ACTN</name>
<evidence type="ECO:0000256" key="3">
    <source>
        <dbReference type="ARBA" id="ARBA00022475"/>
    </source>
</evidence>
<dbReference type="Proteomes" id="UP000184471">
    <property type="component" value="Unassembled WGS sequence"/>
</dbReference>
<feature type="transmembrane region" description="Helical" evidence="9">
    <location>
        <begin position="29"/>
        <end position="49"/>
    </location>
</feature>
<dbReference type="PANTHER" id="PTHR30329">
    <property type="entry name" value="STATOR ELEMENT OF FLAGELLAR MOTOR COMPLEX"/>
    <property type="match status" value="1"/>
</dbReference>
<dbReference type="SUPFAM" id="SSF103088">
    <property type="entry name" value="OmpA-like"/>
    <property type="match status" value="1"/>
</dbReference>
<evidence type="ECO:0000256" key="7">
    <source>
        <dbReference type="PROSITE-ProRule" id="PRU00473"/>
    </source>
</evidence>
<evidence type="ECO:0000256" key="4">
    <source>
        <dbReference type="ARBA" id="ARBA00022692"/>
    </source>
</evidence>
<dbReference type="PANTHER" id="PTHR30329:SF20">
    <property type="entry name" value="EXPORTED PROTEIN"/>
    <property type="match status" value="1"/>
</dbReference>
<dbReference type="STRING" id="1070870.SAMN05444351_0713"/>
<evidence type="ECO:0000256" key="8">
    <source>
        <dbReference type="SAM" id="MobiDB-lite"/>
    </source>
</evidence>
<keyword evidence="5 9" id="KW-1133">Transmembrane helix</keyword>